<sequence length="324" mass="34992">MEYQVIAEITPPATLAQLDELQQHGVSSLLSDELDLLAAVEGPDGVEVEPIDHTVTAGPTGVAISWTLDAPALEFAEHSARHVLGEVLSRTPLADWAITRCEVSATDEQLEAALADEPEEPVGEAEPDAATREELLAAADQLGGLGPEAFGPATEEQARLFAGALVLGIEVLTDELFQDIQGLEDSELPASEQDTLWVLDELPERFADEYTALFAKQFLVSAVIVGHRLCRPGWDGPHSTAEALVVHLLRTAAETQLELAGLADELPLEDIFTAFDEAVFADFDHLLLYEAEQDGVKGLDFADWFRPKPELTGSLHPYLADPEA</sequence>
<dbReference type="OrthoDB" id="4929423at2"/>
<organism evidence="1 2">
    <name type="scientific">Amycolatopsis suaedae</name>
    <dbReference type="NCBI Taxonomy" id="2510978"/>
    <lineage>
        <taxon>Bacteria</taxon>
        <taxon>Bacillati</taxon>
        <taxon>Actinomycetota</taxon>
        <taxon>Actinomycetes</taxon>
        <taxon>Pseudonocardiales</taxon>
        <taxon>Pseudonocardiaceae</taxon>
        <taxon>Amycolatopsis</taxon>
    </lineage>
</organism>
<evidence type="ECO:0000313" key="1">
    <source>
        <dbReference type="EMBL" id="RZQ63768.1"/>
    </source>
</evidence>
<proteinExistence type="predicted"/>
<protein>
    <submittedName>
        <fullName evidence="1">Uncharacterized protein</fullName>
    </submittedName>
</protein>
<reference evidence="1 2" key="1">
    <citation type="submission" date="2019-02" db="EMBL/GenBank/DDBJ databases">
        <title>Draft genome sequence of Amycolatopsis sp. 8-3EHSu isolated from roots of Suaeda maritima.</title>
        <authorList>
            <person name="Duangmal K."/>
            <person name="Chantavorakit T."/>
        </authorList>
    </citation>
    <scope>NUCLEOTIDE SEQUENCE [LARGE SCALE GENOMIC DNA]</scope>
    <source>
        <strain evidence="1 2">8-3EHSu</strain>
    </source>
</reference>
<dbReference type="EMBL" id="SFCC01000005">
    <property type="protein sequence ID" value="RZQ63768.1"/>
    <property type="molecule type" value="Genomic_DNA"/>
</dbReference>
<dbReference type="Proteomes" id="UP000292003">
    <property type="component" value="Unassembled WGS sequence"/>
</dbReference>
<accession>A0A4Q7J9S7</accession>
<dbReference type="AlphaFoldDB" id="A0A4Q7J9S7"/>
<gene>
    <name evidence="1" type="ORF">EWH70_11405</name>
</gene>
<dbReference type="RefSeq" id="WP_130475294.1">
    <property type="nucleotide sequence ID" value="NZ_SFCC01000005.1"/>
</dbReference>
<comment type="caution">
    <text evidence="1">The sequence shown here is derived from an EMBL/GenBank/DDBJ whole genome shotgun (WGS) entry which is preliminary data.</text>
</comment>
<keyword evidence="2" id="KW-1185">Reference proteome</keyword>
<name>A0A4Q7J9S7_9PSEU</name>
<evidence type="ECO:0000313" key="2">
    <source>
        <dbReference type="Proteomes" id="UP000292003"/>
    </source>
</evidence>